<evidence type="ECO:0000256" key="11">
    <source>
        <dbReference type="PROSITE-ProRule" id="PRU00076"/>
    </source>
</evidence>
<evidence type="ECO:0000256" key="3">
    <source>
        <dbReference type="ARBA" id="ARBA00022525"/>
    </source>
</evidence>
<dbReference type="PROSITE" id="PS50026">
    <property type="entry name" value="EGF_3"/>
    <property type="match status" value="3"/>
</dbReference>
<dbReference type="SMART" id="SM00179">
    <property type="entry name" value="EGF_CA"/>
    <property type="match status" value="7"/>
</dbReference>
<feature type="non-terminal residue" evidence="13">
    <location>
        <position position="700"/>
    </location>
</feature>
<evidence type="ECO:0000313" key="13">
    <source>
        <dbReference type="EMBL" id="CAH0731671.1"/>
    </source>
</evidence>
<dbReference type="PROSITE" id="PS00010">
    <property type="entry name" value="ASX_HYDROXYL"/>
    <property type="match status" value="4"/>
</dbReference>
<feature type="domain" description="EGF-like" evidence="12">
    <location>
        <begin position="344"/>
        <end position="385"/>
    </location>
</feature>
<dbReference type="FunFam" id="2.10.25.10:FF:000014">
    <property type="entry name" value="Latent-transforming growth factor beta-binding protein 3"/>
    <property type="match status" value="1"/>
</dbReference>
<dbReference type="InterPro" id="IPR055088">
    <property type="entry name" value="Fibulin_C"/>
</dbReference>
<proteinExistence type="inferred from homology"/>
<organism evidence="13 14">
    <name type="scientific">Brenthis ino</name>
    <name type="common">lesser marbled fritillary</name>
    <dbReference type="NCBI Taxonomy" id="405034"/>
    <lineage>
        <taxon>Eukaryota</taxon>
        <taxon>Metazoa</taxon>
        <taxon>Ecdysozoa</taxon>
        <taxon>Arthropoda</taxon>
        <taxon>Hexapoda</taxon>
        <taxon>Insecta</taxon>
        <taxon>Pterygota</taxon>
        <taxon>Neoptera</taxon>
        <taxon>Endopterygota</taxon>
        <taxon>Lepidoptera</taxon>
        <taxon>Glossata</taxon>
        <taxon>Ditrysia</taxon>
        <taxon>Papilionoidea</taxon>
        <taxon>Nymphalidae</taxon>
        <taxon>Heliconiinae</taxon>
        <taxon>Argynnini</taxon>
        <taxon>Brenthis</taxon>
    </lineage>
</organism>
<dbReference type="InterPro" id="IPR049883">
    <property type="entry name" value="NOTCH1_EGF-like"/>
</dbReference>
<dbReference type="Pfam" id="PF12662">
    <property type="entry name" value="cEGF"/>
    <property type="match status" value="2"/>
</dbReference>
<dbReference type="SMART" id="SM00181">
    <property type="entry name" value="EGF"/>
    <property type="match status" value="6"/>
</dbReference>
<keyword evidence="10" id="KW-0325">Glycoprotein</keyword>
<dbReference type="InterPro" id="IPR000152">
    <property type="entry name" value="EGF-type_Asp/Asn_hydroxyl_site"/>
</dbReference>
<comment type="subcellular location">
    <subcellularLocation>
        <location evidence="1">Secreted</location>
        <location evidence="1">Extracellular space</location>
        <location evidence="1">Extracellular matrix</location>
    </subcellularLocation>
</comment>
<keyword evidence="4" id="KW-0272">Extracellular matrix</keyword>
<dbReference type="FunFam" id="2.10.25.10:FF:000240">
    <property type="entry name" value="Vitamin K-dependent protein S"/>
    <property type="match status" value="1"/>
</dbReference>
<dbReference type="FunFam" id="2.10.25.10:FF:000038">
    <property type="entry name" value="Fibrillin 2"/>
    <property type="match status" value="2"/>
</dbReference>
<dbReference type="InterPro" id="IPR052235">
    <property type="entry name" value="Nephronectin_domain"/>
</dbReference>
<dbReference type="PROSITE" id="PS01187">
    <property type="entry name" value="EGF_CA"/>
    <property type="match status" value="1"/>
</dbReference>
<dbReference type="PROSITE" id="PS01186">
    <property type="entry name" value="EGF_2"/>
    <property type="match status" value="1"/>
</dbReference>
<evidence type="ECO:0000259" key="12">
    <source>
        <dbReference type="PROSITE" id="PS50026"/>
    </source>
</evidence>
<evidence type="ECO:0000256" key="2">
    <source>
        <dbReference type="ARBA" id="ARBA00006127"/>
    </source>
</evidence>
<dbReference type="InterPro" id="IPR009030">
    <property type="entry name" value="Growth_fac_rcpt_cys_sf"/>
</dbReference>
<dbReference type="Pfam" id="PF22914">
    <property type="entry name" value="Fibulin_C"/>
    <property type="match status" value="1"/>
</dbReference>
<dbReference type="SUPFAM" id="SSF57184">
    <property type="entry name" value="Growth factor receptor domain"/>
    <property type="match status" value="2"/>
</dbReference>
<dbReference type="Pfam" id="PF07645">
    <property type="entry name" value="EGF_CA"/>
    <property type="match status" value="4"/>
</dbReference>
<keyword evidence="7" id="KW-0677">Repeat</keyword>
<keyword evidence="9" id="KW-1015">Disulfide bond</keyword>
<evidence type="ECO:0000256" key="8">
    <source>
        <dbReference type="ARBA" id="ARBA00022837"/>
    </source>
</evidence>
<dbReference type="InterPro" id="IPR001881">
    <property type="entry name" value="EGF-like_Ca-bd_dom"/>
</dbReference>
<comment type="similarity">
    <text evidence="2">Belongs to the fibulin family.</text>
</comment>
<dbReference type="EMBL" id="OV170229">
    <property type="protein sequence ID" value="CAH0731671.1"/>
    <property type="molecule type" value="Genomic_DNA"/>
</dbReference>
<keyword evidence="14" id="KW-1185">Reference proteome</keyword>
<evidence type="ECO:0000256" key="10">
    <source>
        <dbReference type="ARBA" id="ARBA00023180"/>
    </source>
</evidence>
<name>A0A8J9YNC2_9NEOP</name>
<evidence type="ECO:0000256" key="7">
    <source>
        <dbReference type="ARBA" id="ARBA00022737"/>
    </source>
</evidence>
<dbReference type="InterPro" id="IPR000742">
    <property type="entry name" value="EGF"/>
</dbReference>
<dbReference type="PANTHER" id="PTHR24050">
    <property type="entry name" value="PA14 DOMAIN-CONTAINING PROTEIN"/>
    <property type="match status" value="1"/>
</dbReference>
<keyword evidence="8" id="KW-0106">Calcium</keyword>
<evidence type="ECO:0000256" key="9">
    <source>
        <dbReference type="ARBA" id="ARBA00023157"/>
    </source>
</evidence>
<dbReference type="PANTHER" id="PTHR24050:SF28">
    <property type="entry name" value="UROMODULIN-LIKE"/>
    <property type="match status" value="1"/>
</dbReference>
<dbReference type="AlphaFoldDB" id="A0A8J9YNC2"/>
<dbReference type="Gene3D" id="2.10.25.10">
    <property type="entry name" value="Laminin"/>
    <property type="match status" value="7"/>
</dbReference>
<evidence type="ECO:0000256" key="6">
    <source>
        <dbReference type="ARBA" id="ARBA00022729"/>
    </source>
</evidence>
<evidence type="ECO:0000313" key="14">
    <source>
        <dbReference type="Proteomes" id="UP000838878"/>
    </source>
</evidence>
<feature type="domain" description="EGF-like" evidence="12">
    <location>
        <begin position="386"/>
        <end position="431"/>
    </location>
</feature>
<dbReference type="GO" id="GO:0005509">
    <property type="term" value="F:calcium ion binding"/>
    <property type="evidence" value="ECO:0007669"/>
    <property type="project" value="InterPro"/>
</dbReference>
<dbReference type="CDD" id="cd00054">
    <property type="entry name" value="EGF_CA"/>
    <property type="match status" value="6"/>
</dbReference>
<accession>A0A8J9YNC2</accession>
<sequence length="700" mass="77554">MSLKENLERNCFDQCNLGVKLGKSNGIASCKVTVQRKSAEHLLFNYAFTKCCKAAVATDAHDNSNKSAEKGFTLDTPPPHINECALGIHNCERDGDQYQCVNIPGSYHCVKHVNSLPTPLPKIEAKEFHTTTSEIIAATPTIVVSTQTASTYITLDITSYRSQLPTLLEKSDNKIYDEQPGFISVNISNEFSANKITKTVKEYEPLFTLESTVSLQNLPKSIEADETYEYSEVTEVPEIPTLPKLSILNIGEKTASSQKLGDDSALVNTEEMPKNEWSQINETSTDCQIGFEMDSLGLCFDIDECVKGTHLCDQYQNCFNTNGSHECRCKQGFELDSTAGICVDVDECATGDTICGPLQVCTNLPGGYTCSCPAGHKLVGNHACEDVNECDLRESIGICSENADCINTVGSYQCRCHQGFKIAAVNDKVCVDVDECINSRPSTLCQHRCNNVWGGYRCSCHRGYRLNPADNHTCTDIDECTEFKHKKLCIGRCLNEPGSYRCSCPSGYRLSEDKRSCVDIDECKTGEGPCATGDQYNGSSVVCLNTRGGYQCLKITCPPGYKVEGRHRCNKIETYCPVGDWECFHQPGIYSYNYITFVSNLYFPESKLDLFTMKGPSWPYAKLKFELRVVDVDAPPSVTEADINDFLLTQTDNQAVTSLVRSLEGPQTIELELLMELYSRGQFGGSSVAKLFIFVSEYEF</sequence>
<dbReference type="Proteomes" id="UP000838878">
    <property type="component" value="Chromosome 9"/>
</dbReference>
<reference evidence="13" key="1">
    <citation type="submission" date="2021-12" db="EMBL/GenBank/DDBJ databases">
        <authorList>
            <person name="Martin H S."/>
        </authorList>
    </citation>
    <scope>NUCLEOTIDE SEQUENCE</scope>
</reference>
<protein>
    <recommendedName>
        <fullName evidence="12">EGF-like domain-containing protein</fullName>
    </recommendedName>
</protein>
<evidence type="ECO:0000256" key="1">
    <source>
        <dbReference type="ARBA" id="ARBA00004498"/>
    </source>
</evidence>
<evidence type="ECO:0000256" key="5">
    <source>
        <dbReference type="ARBA" id="ARBA00022536"/>
    </source>
</evidence>
<evidence type="ECO:0000256" key="4">
    <source>
        <dbReference type="ARBA" id="ARBA00022530"/>
    </source>
</evidence>
<dbReference type="InterPro" id="IPR018097">
    <property type="entry name" value="EGF_Ca-bd_CS"/>
</dbReference>
<dbReference type="OrthoDB" id="10022113at2759"/>
<feature type="domain" description="EGF-like" evidence="12">
    <location>
        <begin position="301"/>
        <end position="339"/>
    </location>
</feature>
<comment type="caution">
    <text evidence="11">Lacks conserved residue(s) required for the propagation of feature annotation.</text>
</comment>
<keyword evidence="6" id="KW-0732">Signal</keyword>
<keyword evidence="5 11" id="KW-0245">EGF-like domain</keyword>
<dbReference type="InterPro" id="IPR026823">
    <property type="entry name" value="cEGF"/>
</dbReference>
<keyword evidence="3" id="KW-0964">Secreted</keyword>
<dbReference type="FunFam" id="2.10.25.10:FF:000506">
    <property type="entry name" value="Adhesion G protein-coupled receptor E1"/>
    <property type="match status" value="1"/>
</dbReference>
<gene>
    <name evidence="13" type="ORF">BINO364_LOCUS16472</name>
</gene>